<dbReference type="RefSeq" id="WP_127015470.1">
    <property type="nucleotide sequence ID" value="NZ_CP016379.1"/>
</dbReference>
<evidence type="ECO:0000256" key="1">
    <source>
        <dbReference type="ARBA" id="ARBA00022448"/>
    </source>
</evidence>
<evidence type="ECO:0000259" key="8">
    <source>
        <dbReference type="PROSITE" id="PS51379"/>
    </source>
</evidence>
<proteinExistence type="predicted"/>
<evidence type="ECO:0000256" key="4">
    <source>
        <dbReference type="ARBA" id="ARBA00022737"/>
    </source>
</evidence>
<dbReference type="PANTHER" id="PTHR43687:SF6">
    <property type="entry name" value="L-ASPARTATE SEMIALDEHYDE SULFURTRANSFERASE IRON-SULFUR SUBUNIT"/>
    <property type="match status" value="1"/>
</dbReference>
<evidence type="ECO:0000313" key="10">
    <source>
        <dbReference type="Proteomes" id="UP000267250"/>
    </source>
</evidence>
<dbReference type="EMBL" id="CP016379">
    <property type="protein sequence ID" value="AZR72142.1"/>
    <property type="molecule type" value="Genomic_DNA"/>
</dbReference>
<keyword evidence="2" id="KW-0004">4Fe-4S</keyword>
<evidence type="ECO:0000256" key="3">
    <source>
        <dbReference type="ARBA" id="ARBA00022723"/>
    </source>
</evidence>
<dbReference type="InterPro" id="IPR017896">
    <property type="entry name" value="4Fe4S_Fe-S-bd"/>
</dbReference>
<feature type="domain" description="4Fe-4S ferredoxin-type" evidence="8">
    <location>
        <begin position="5"/>
        <end position="34"/>
    </location>
</feature>
<organism evidence="9 10">
    <name type="scientific">Anoxybacter fermentans</name>
    <dbReference type="NCBI Taxonomy" id="1323375"/>
    <lineage>
        <taxon>Bacteria</taxon>
        <taxon>Bacillati</taxon>
        <taxon>Bacillota</taxon>
        <taxon>Clostridia</taxon>
        <taxon>Halanaerobiales</taxon>
        <taxon>Anoxybacter</taxon>
    </lineage>
</organism>
<reference evidence="9 10" key="1">
    <citation type="submission" date="2016-07" db="EMBL/GenBank/DDBJ databases">
        <title>Genome and transcriptome analysis of iron-reducing fermentative bacteria Anoxybacter fermentans.</title>
        <authorList>
            <person name="Zeng X."/>
            <person name="Shao Z."/>
        </authorList>
    </citation>
    <scope>NUCLEOTIDE SEQUENCE [LARGE SCALE GENOMIC DNA]</scope>
    <source>
        <strain evidence="9 10">DY22613</strain>
    </source>
</reference>
<keyword evidence="5" id="KW-0249">Electron transport</keyword>
<keyword evidence="10" id="KW-1185">Reference proteome</keyword>
<evidence type="ECO:0000256" key="7">
    <source>
        <dbReference type="ARBA" id="ARBA00023014"/>
    </source>
</evidence>
<keyword evidence="1" id="KW-0813">Transport</keyword>
<evidence type="ECO:0000256" key="6">
    <source>
        <dbReference type="ARBA" id="ARBA00023004"/>
    </source>
</evidence>
<feature type="domain" description="4Fe-4S ferredoxin-type" evidence="8">
    <location>
        <begin position="35"/>
        <end position="64"/>
    </location>
</feature>
<dbReference type="GO" id="GO:0051539">
    <property type="term" value="F:4 iron, 4 sulfur cluster binding"/>
    <property type="evidence" value="ECO:0007669"/>
    <property type="project" value="UniProtKB-KW"/>
</dbReference>
<name>A0A3S9SV40_9FIRM</name>
<evidence type="ECO:0000256" key="5">
    <source>
        <dbReference type="ARBA" id="ARBA00022982"/>
    </source>
</evidence>
<dbReference type="SUPFAM" id="SSF54862">
    <property type="entry name" value="4Fe-4S ferredoxins"/>
    <property type="match status" value="1"/>
</dbReference>
<keyword evidence="6" id="KW-0408">Iron</keyword>
<dbReference type="PANTHER" id="PTHR43687">
    <property type="entry name" value="ADENYLYLSULFATE REDUCTASE, BETA SUBUNIT"/>
    <property type="match status" value="1"/>
</dbReference>
<sequence>MVLRKIVKINEELCNGCGKCVSPCAEGAIQIVNGKAKVIREELCDGAGFCLGVCPTGALTIEEREAKPFDHKAVEEHLKSKEVKQEIEINCFNCGRSEYDAPMFPIRYKGDSKWACAKCLPQLIHG</sequence>
<dbReference type="Gene3D" id="3.30.70.20">
    <property type="match status" value="2"/>
</dbReference>
<dbReference type="OrthoDB" id="9795268at2"/>
<dbReference type="Pfam" id="PF14697">
    <property type="entry name" value="Fer4_21"/>
    <property type="match status" value="1"/>
</dbReference>
<gene>
    <name evidence="9" type="ORF">BBF96_01265</name>
</gene>
<keyword evidence="7" id="KW-0411">Iron-sulfur</keyword>
<dbReference type="AlphaFoldDB" id="A0A3S9SV40"/>
<dbReference type="KEGG" id="aft:BBF96_01265"/>
<evidence type="ECO:0000313" key="9">
    <source>
        <dbReference type="EMBL" id="AZR72142.1"/>
    </source>
</evidence>
<dbReference type="GO" id="GO:0046872">
    <property type="term" value="F:metal ion binding"/>
    <property type="evidence" value="ECO:0007669"/>
    <property type="project" value="UniProtKB-KW"/>
</dbReference>
<dbReference type="InterPro" id="IPR050572">
    <property type="entry name" value="Fe-S_Ferredoxin"/>
</dbReference>
<dbReference type="Proteomes" id="UP000267250">
    <property type="component" value="Chromosome"/>
</dbReference>
<keyword evidence="3" id="KW-0479">Metal-binding</keyword>
<dbReference type="PROSITE" id="PS51379">
    <property type="entry name" value="4FE4S_FER_2"/>
    <property type="match status" value="2"/>
</dbReference>
<keyword evidence="4" id="KW-0677">Repeat</keyword>
<protein>
    <submittedName>
        <fullName evidence="9">Ferredoxin</fullName>
    </submittedName>
</protein>
<accession>A0A3S9SV40</accession>
<evidence type="ECO:0000256" key="2">
    <source>
        <dbReference type="ARBA" id="ARBA00022485"/>
    </source>
</evidence>